<feature type="region of interest" description="Disordered" evidence="1">
    <location>
        <begin position="1"/>
        <end position="41"/>
    </location>
</feature>
<evidence type="ECO:0000313" key="2">
    <source>
        <dbReference type="EMBL" id="KAF7831370.1"/>
    </source>
</evidence>
<protein>
    <recommendedName>
        <fullName evidence="4">AT hook motif-containing protein</fullName>
    </recommendedName>
</protein>
<feature type="region of interest" description="Disordered" evidence="1">
    <location>
        <begin position="163"/>
        <end position="199"/>
    </location>
</feature>
<feature type="region of interest" description="Disordered" evidence="1">
    <location>
        <begin position="425"/>
        <end position="471"/>
    </location>
</feature>
<reference evidence="2" key="1">
    <citation type="submission" date="2020-09" db="EMBL/GenBank/DDBJ databases">
        <title>Genome-Enabled Discovery of Anthraquinone Biosynthesis in Senna tora.</title>
        <authorList>
            <person name="Kang S.-H."/>
            <person name="Pandey R.P."/>
            <person name="Lee C.-M."/>
            <person name="Sim J.-S."/>
            <person name="Jeong J.-T."/>
            <person name="Choi B.-S."/>
            <person name="Jung M."/>
            <person name="Ginzburg D."/>
            <person name="Zhao K."/>
            <person name="Won S.Y."/>
            <person name="Oh T.-J."/>
            <person name="Yu Y."/>
            <person name="Kim N.-H."/>
            <person name="Lee O.R."/>
            <person name="Lee T.-H."/>
            <person name="Bashyal P."/>
            <person name="Kim T.-S."/>
            <person name="Lee W.-H."/>
            <person name="Kawkins C."/>
            <person name="Kim C.-K."/>
            <person name="Kim J.S."/>
            <person name="Ahn B.O."/>
            <person name="Rhee S.Y."/>
            <person name="Sohng J.K."/>
        </authorList>
    </citation>
    <scope>NUCLEOTIDE SEQUENCE</scope>
    <source>
        <tissue evidence="2">Leaf</tissue>
    </source>
</reference>
<sequence>MKTTLFALQGNKNSEMNQPKHNNNPGGSREVPLKRKRGRPRKYPKVEWKEVAYTPPIAQNPNRIWLSGEHAQAPPGFERTNANQFTQSEVEDLPEVTMVGQSVFGVVEAEFAAGYILNVRIGNYEVFLNGLAVKPGHSIPISIEKEVDGGVPMIPRNVVSSFTVTSTPAQNPQPKERRKHRLNAKRSENLTVKNGSPSVSQFPTGAVGYSNLATFQGKNASSLAEQTTPSLTRGKVVPTVLPPSNLSNAVPINNGPQPHVLTQASLGNAPGVTKEIPADGNQTPSVTHPRARGKLRPIVLPPGDSTNWVPVNNQQPQVLSQASLGSVAGAVKETPADGNHAPSSTRPIARGKLVPLVPPTGNSSHVLPVNNQPPQAMTTQAPLGDQGKLVPVVHTLGKSLTLVQSINQPRVMTRAYLGSVTKQTPEVGNEVASLKTQPSQKTLPRGGQNEDAGHDQSLSDELTNEEASSMRLPNMPFEMLLSAVLRRLPYPMGSGVTETDDSKSGGYIQVQTGTKKYSACFTKPFEIRDISEMSAPLQDNPKADPRT</sequence>
<feature type="compositionally biased region" description="Polar residues" evidence="1">
    <location>
        <begin position="10"/>
        <end position="26"/>
    </location>
</feature>
<evidence type="ECO:0000313" key="3">
    <source>
        <dbReference type="Proteomes" id="UP000634136"/>
    </source>
</evidence>
<dbReference type="AlphaFoldDB" id="A0A834U2M9"/>
<dbReference type="EMBL" id="JAAIUW010000005">
    <property type="protein sequence ID" value="KAF7831370.1"/>
    <property type="molecule type" value="Genomic_DNA"/>
</dbReference>
<keyword evidence="3" id="KW-1185">Reference proteome</keyword>
<feature type="compositionally biased region" description="Polar residues" evidence="1">
    <location>
        <begin position="163"/>
        <end position="173"/>
    </location>
</feature>
<proteinExistence type="predicted"/>
<accession>A0A834U2M9</accession>
<dbReference type="PANTHER" id="PTHR34682:SF1">
    <property type="entry name" value="PROTEIN METABOLIC NETWORK MODULATOR 1"/>
    <property type="match status" value="1"/>
</dbReference>
<evidence type="ECO:0008006" key="4">
    <source>
        <dbReference type="Google" id="ProtNLM"/>
    </source>
</evidence>
<dbReference type="InterPro" id="IPR045881">
    <property type="entry name" value="MNM1-like"/>
</dbReference>
<comment type="caution">
    <text evidence="2">The sequence shown here is derived from an EMBL/GenBank/DDBJ whole genome shotgun (WGS) entry which is preliminary data.</text>
</comment>
<dbReference type="PANTHER" id="PTHR34682">
    <property type="entry name" value="AT HOOK MOTIF-CONTAINING PROTEIN"/>
    <property type="match status" value="1"/>
</dbReference>
<organism evidence="2 3">
    <name type="scientific">Senna tora</name>
    <dbReference type="NCBI Taxonomy" id="362788"/>
    <lineage>
        <taxon>Eukaryota</taxon>
        <taxon>Viridiplantae</taxon>
        <taxon>Streptophyta</taxon>
        <taxon>Embryophyta</taxon>
        <taxon>Tracheophyta</taxon>
        <taxon>Spermatophyta</taxon>
        <taxon>Magnoliopsida</taxon>
        <taxon>eudicotyledons</taxon>
        <taxon>Gunneridae</taxon>
        <taxon>Pentapetalae</taxon>
        <taxon>rosids</taxon>
        <taxon>fabids</taxon>
        <taxon>Fabales</taxon>
        <taxon>Fabaceae</taxon>
        <taxon>Caesalpinioideae</taxon>
        <taxon>Cassia clade</taxon>
        <taxon>Senna</taxon>
    </lineage>
</organism>
<name>A0A834U2M9_9FABA</name>
<dbReference type="Proteomes" id="UP000634136">
    <property type="component" value="Unassembled WGS sequence"/>
</dbReference>
<gene>
    <name evidence="2" type="ORF">G2W53_013703</name>
</gene>
<evidence type="ECO:0000256" key="1">
    <source>
        <dbReference type="SAM" id="MobiDB-lite"/>
    </source>
</evidence>
<feature type="compositionally biased region" description="Polar residues" evidence="1">
    <location>
        <begin position="189"/>
        <end position="199"/>
    </location>
</feature>